<reference evidence="2 3" key="1">
    <citation type="submission" date="2019-03" db="EMBL/GenBank/DDBJ databases">
        <title>Genomic Encyclopedia of Type Strains, Phase IV (KMG-IV): sequencing the most valuable type-strain genomes for metagenomic binning, comparative biology and taxonomic classification.</title>
        <authorList>
            <person name="Goeker M."/>
        </authorList>
    </citation>
    <scope>NUCLEOTIDE SEQUENCE [LARGE SCALE GENOMIC DNA]</scope>
    <source>
        <strain evidence="2 3">DSM 24179</strain>
    </source>
</reference>
<dbReference type="InterPro" id="IPR018163">
    <property type="entry name" value="Thr/Ala-tRNA-synth_IIc_edit"/>
</dbReference>
<dbReference type="RefSeq" id="WP_132434214.1">
    <property type="nucleotide sequence ID" value="NZ_SLWK01000009.1"/>
</dbReference>
<keyword evidence="2" id="KW-0418">Kinase</keyword>
<dbReference type="SMART" id="SM00382">
    <property type="entry name" value="AAA"/>
    <property type="match status" value="1"/>
</dbReference>
<dbReference type="SUPFAM" id="SSF55186">
    <property type="entry name" value="ThrRS/AlaRS common domain"/>
    <property type="match status" value="1"/>
</dbReference>
<evidence type="ECO:0000259" key="1">
    <source>
        <dbReference type="SMART" id="SM00382"/>
    </source>
</evidence>
<dbReference type="GO" id="GO:0016301">
    <property type="term" value="F:kinase activity"/>
    <property type="evidence" value="ECO:0007669"/>
    <property type="project" value="UniProtKB-KW"/>
</dbReference>
<dbReference type="Pfam" id="PF00485">
    <property type="entry name" value="PRK"/>
    <property type="match status" value="1"/>
</dbReference>
<evidence type="ECO:0000313" key="3">
    <source>
        <dbReference type="Proteomes" id="UP000295221"/>
    </source>
</evidence>
<evidence type="ECO:0000313" key="2">
    <source>
        <dbReference type="EMBL" id="TCO07188.1"/>
    </source>
</evidence>
<protein>
    <submittedName>
        <fullName evidence="2">Uridine kinase</fullName>
    </submittedName>
</protein>
<dbReference type="AlphaFoldDB" id="A0A4R2GGK7"/>
<organism evidence="2 3">
    <name type="scientific">Natronoflexus pectinivorans</name>
    <dbReference type="NCBI Taxonomy" id="682526"/>
    <lineage>
        <taxon>Bacteria</taxon>
        <taxon>Pseudomonadati</taxon>
        <taxon>Bacteroidota</taxon>
        <taxon>Bacteroidia</taxon>
        <taxon>Marinilabiliales</taxon>
        <taxon>Marinilabiliaceae</taxon>
        <taxon>Natronoflexus</taxon>
    </lineage>
</organism>
<dbReference type="OrthoDB" id="9764644at2"/>
<keyword evidence="2" id="KW-0808">Transferase</keyword>
<dbReference type="GO" id="GO:0005524">
    <property type="term" value="F:ATP binding"/>
    <property type="evidence" value="ECO:0007669"/>
    <property type="project" value="InterPro"/>
</dbReference>
<proteinExistence type="predicted"/>
<dbReference type="InterPro" id="IPR027417">
    <property type="entry name" value="P-loop_NTPase"/>
</dbReference>
<comment type="caution">
    <text evidence="2">The sequence shown here is derived from an EMBL/GenBank/DDBJ whole genome shotgun (WGS) entry which is preliminary data.</text>
</comment>
<dbReference type="Proteomes" id="UP000295221">
    <property type="component" value="Unassembled WGS sequence"/>
</dbReference>
<dbReference type="PANTHER" id="PTHR10285">
    <property type="entry name" value="URIDINE KINASE"/>
    <property type="match status" value="1"/>
</dbReference>
<feature type="domain" description="AAA+ ATPase" evidence="1">
    <location>
        <begin position="290"/>
        <end position="451"/>
    </location>
</feature>
<name>A0A4R2GGK7_9BACT</name>
<accession>A0A4R2GGK7</accession>
<dbReference type="EMBL" id="SLWK01000009">
    <property type="protein sequence ID" value="TCO07188.1"/>
    <property type="molecule type" value="Genomic_DNA"/>
</dbReference>
<dbReference type="SUPFAM" id="SSF52540">
    <property type="entry name" value="P-loop containing nucleoside triphosphate hydrolases"/>
    <property type="match status" value="1"/>
</dbReference>
<dbReference type="CDD" id="cd02028">
    <property type="entry name" value="UMPK_like"/>
    <property type="match status" value="1"/>
</dbReference>
<dbReference type="InterPro" id="IPR003593">
    <property type="entry name" value="AAA+_ATPase"/>
</dbReference>
<dbReference type="InterPro" id="IPR006083">
    <property type="entry name" value="PRK/URK"/>
</dbReference>
<dbReference type="Gene3D" id="3.30.980.10">
    <property type="entry name" value="Threonyl-trna Synthetase, Chain A, domain 2"/>
    <property type="match status" value="1"/>
</dbReference>
<keyword evidence="3" id="KW-1185">Reference proteome</keyword>
<gene>
    <name evidence="2" type="ORF">EV194_1094</name>
</gene>
<sequence length="556" mass="63919">MTTKEIKIKCLNNNKEIMVPRGTTLLEAAEKLKVNLSNPILGALVNNRLRNAGYEFFQPKTVRFIDVTHVDGMRMYIRSLSFVLYAAVQEMYPGARLRIEHSVSKGFYCELDNLECELTVQMTIDLAAKMREIVERNIPIEKKKEETEEVVRLFDEHGLCDKIDLIKHRGQYYTSYYKMGEHIGVFYGFMVPSTGYLKVFDLNKYYNGMLLRVPKSYNPEVVEDLVIQNKLFEIFREFSQWNKILNVTKISDLNKAAGNGKSETLIKVTEALHEKKISQIADRIAARKNKIKIVLISGPSSSGKTTFGKRLAVQLLVSGIKPLNLSLDNYFVNRENTPLDENGDYDFEALEAIDLKLFNEHLVALLEGEEVEIPRFSFETGERYYDGEKLRMGSENILIIEGIHGLNPSLTPSVPDDAKYKVYVSALTGINIDDHTRIPTTDNRLIRRIVRDYKYRKYSAQDTISRWASVRRGEEKHIFPYQEEADVMFNTALLYEFAVLKPFAEPILLEVQANQPEYSEATRLLKFFSYFKPMQLNGIPPTSILREFLGGSSFSY</sequence>
<dbReference type="Gene3D" id="3.40.50.300">
    <property type="entry name" value="P-loop containing nucleotide triphosphate hydrolases"/>
    <property type="match status" value="1"/>
</dbReference>